<feature type="domain" description="Myb-like" evidence="3">
    <location>
        <begin position="237"/>
        <end position="290"/>
    </location>
</feature>
<keyword evidence="1" id="KW-0539">Nucleus</keyword>
<protein>
    <recommendedName>
        <fullName evidence="7">MYB transcription factor</fullName>
    </recommendedName>
</protein>
<dbReference type="CDD" id="cd11660">
    <property type="entry name" value="SANT_TRF"/>
    <property type="match status" value="1"/>
</dbReference>
<evidence type="ECO:0000313" key="6">
    <source>
        <dbReference type="Proteomes" id="UP001218188"/>
    </source>
</evidence>
<keyword evidence="6" id="KW-1185">Reference proteome</keyword>
<feature type="domain" description="HTH myb-type" evidence="4">
    <location>
        <begin position="237"/>
        <end position="288"/>
    </location>
</feature>
<dbReference type="PROSITE" id="PS51294">
    <property type="entry name" value="HTH_MYB"/>
    <property type="match status" value="2"/>
</dbReference>
<evidence type="ECO:0000259" key="4">
    <source>
        <dbReference type="PROSITE" id="PS51294"/>
    </source>
</evidence>
<evidence type="ECO:0000313" key="5">
    <source>
        <dbReference type="EMBL" id="KAJ7017379.1"/>
    </source>
</evidence>
<dbReference type="Proteomes" id="UP001218188">
    <property type="component" value="Unassembled WGS sequence"/>
</dbReference>
<dbReference type="PANTHER" id="PTHR46734:SF1">
    <property type="entry name" value="TELOMERIC REPEAT-BINDING FACTOR 1"/>
    <property type="match status" value="1"/>
</dbReference>
<dbReference type="AlphaFoldDB" id="A0AAD6WQN8"/>
<feature type="compositionally biased region" description="Low complexity" evidence="2">
    <location>
        <begin position="1"/>
        <end position="19"/>
    </location>
</feature>
<dbReference type="InterPro" id="IPR017930">
    <property type="entry name" value="Myb_dom"/>
</dbReference>
<proteinExistence type="predicted"/>
<sequence length="344" mass="37340">MAAIQSQSSNNNNNNNNNSLPSSATFSFKAPFLPASATASTSTSTSASGAVPCAPSHPLEGSGQGQASGQQKQRRVSLALPSSPRLVPAWNFRDDTSVPYADAGRKGKLRRIDTARDDGESGGGEDGDEEGRDADEGGREGGEGVVVGKESGVKEKKVRRKWTPAETQMLVDGCTKHGVGNWKAILSDPALTFAGRSPVDLKDRFRTYFPEAYPKPNRSTHPDGTPLFPLPSPLHPKRRPFTPEEDSALLAGFRKLKHGAAWAAIAKEAPVFGVTGRRSMDLRDRFRNAWPGEYEKKGRGTRHGRAGGGSPRPLRRLRLLLVRRRARMRGRRGRRGVVRCGRGR</sequence>
<dbReference type="Pfam" id="PF00249">
    <property type="entry name" value="Myb_DNA-binding"/>
    <property type="match status" value="2"/>
</dbReference>
<evidence type="ECO:0008006" key="7">
    <source>
        <dbReference type="Google" id="ProtNLM"/>
    </source>
</evidence>
<feature type="compositionally biased region" description="Low complexity" evidence="2">
    <location>
        <begin position="35"/>
        <end position="48"/>
    </location>
</feature>
<evidence type="ECO:0000256" key="1">
    <source>
        <dbReference type="ARBA" id="ARBA00023242"/>
    </source>
</evidence>
<dbReference type="PANTHER" id="PTHR46734">
    <property type="entry name" value="TELOMERIC REPEAT-BINDING FACTOR 1 TERF1"/>
    <property type="match status" value="1"/>
</dbReference>
<organism evidence="5 6">
    <name type="scientific">Mycena alexandri</name>
    <dbReference type="NCBI Taxonomy" id="1745969"/>
    <lineage>
        <taxon>Eukaryota</taxon>
        <taxon>Fungi</taxon>
        <taxon>Dikarya</taxon>
        <taxon>Basidiomycota</taxon>
        <taxon>Agaricomycotina</taxon>
        <taxon>Agaricomycetes</taxon>
        <taxon>Agaricomycetidae</taxon>
        <taxon>Agaricales</taxon>
        <taxon>Marasmiineae</taxon>
        <taxon>Mycenaceae</taxon>
        <taxon>Mycena</taxon>
    </lineage>
</organism>
<dbReference type="EMBL" id="JARJCM010000413">
    <property type="protein sequence ID" value="KAJ7017379.1"/>
    <property type="molecule type" value="Genomic_DNA"/>
</dbReference>
<feature type="domain" description="HTH myb-type" evidence="4">
    <location>
        <begin position="154"/>
        <end position="213"/>
    </location>
</feature>
<gene>
    <name evidence="5" type="ORF">C8F04DRAFT_1054310</name>
</gene>
<feature type="region of interest" description="Disordered" evidence="2">
    <location>
        <begin position="292"/>
        <end position="312"/>
    </location>
</feature>
<evidence type="ECO:0000259" key="3">
    <source>
        <dbReference type="PROSITE" id="PS50090"/>
    </source>
</evidence>
<dbReference type="PROSITE" id="PS50090">
    <property type="entry name" value="MYB_LIKE"/>
    <property type="match status" value="2"/>
</dbReference>
<name>A0AAD6WQN8_9AGAR</name>
<dbReference type="InterPro" id="IPR009057">
    <property type="entry name" value="Homeodomain-like_sf"/>
</dbReference>
<dbReference type="InterPro" id="IPR052450">
    <property type="entry name" value="TRBD-Containing_Protein"/>
</dbReference>
<dbReference type="InterPro" id="IPR001005">
    <property type="entry name" value="SANT/Myb"/>
</dbReference>
<accession>A0AAD6WQN8</accession>
<dbReference type="SUPFAM" id="SSF46689">
    <property type="entry name" value="Homeodomain-like"/>
    <property type="match status" value="2"/>
</dbReference>
<feature type="compositionally biased region" description="Acidic residues" evidence="2">
    <location>
        <begin position="123"/>
        <end position="133"/>
    </location>
</feature>
<comment type="caution">
    <text evidence="5">The sequence shown here is derived from an EMBL/GenBank/DDBJ whole genome shotgun (WGS) entry which is preliminary data.</text>
</comment>
<evidence type="ECO:0000256" key="2">
    <source>
        <dbReference type="SAM" id="MobiDB-lite"/>
    </source>
</evidence>
<feature type="domain" description="Myb-like" evidence="3">
    <location>
        <begin position="154"/>
        <end position="209"/>
    </location>
</feature>
<dbReference type="SMART" id="SM00717">
    <property type="entry name" value="SANT"/>
    <property type="match status" value="2"/>
</dbReference>
<dbReference type="Gene3D" id="1.10.10.60">
    <property type="entry name" value="Homeodomain-like"/>
    <property type="match status" value="2"/>
</dbReference>
<feature type="region of interest" description="Disordered" evidence="2">
    <location>
        <begin position="1"/>
        <end position="160"/>
    </location>
</feature>
<feature type="compositionally biased region" description="Basic and acidic residues" evidence="2">
    <location>
        <begin position="110"/>
        <end position="119"/>
    </location>
</feature>
<reference evidence="5" key="1">
    <citation type="submission" date="2023-03" db="EMBL/GenBank/DDBJ databases">
        <title>Massive genome expansion in bonnet fungi (Mycena s.s.) driven by repeated elements and novel gene families across ecological guilds.</title>
        <authorList>
            <consortium name="Lawrence Berkeley National Laboratory"/>
            <person name="Harder C.B."/>
            <person name="Miyauchi S."/>
            <person name="Viragh M."/>
            <person name="Kuo A."/>
            <person name="Thoen E."/>
            <person name="Andreopoulos B."/>
            <person name="Lu D."/>
            <person name="Skrede I."/>
            <person name="Drula E."/>
            <person name="Henrissat B."/>
            <person name="Morin E."/>
            <person name="Kohler A."/>
            <person name="Barry K."/>
            <person name="LaButti K."/>
            <person name="Morin E."/>
            <person name="Salamov A."/>
            <person name="Lipzen A."/>
            <person name="Mereny Z."/>
            <person name="Hegedus B."/>
            <person name="Baldrian P."/>
            <person name="Stursova M."/>
            <person name="Weitz H."/>
            <person name="Taylor A."/>
            <person name="Grigoriev I.V."/>
            <person name="Nagy L.G."/>
            <person name="Martin F."/>
            <person name="Kauserud H."/>
        </authorList>
    </citation>
    <scope>NUCLEOTIDE SEQUENCE</scope>
    <source>
        <strain evidence="5">CBHHK200</strain>
    </source>
</reference>